<evidence type="ECO:0000256" key="6">
    <source>
        <dbReference type="ARBA" id="ARBA00022605"/>
    </source>
</evidence>
<evidence type="ECO:0000256" key="3">
    <source>
        <dbReference type="ARBA" id="ARBA00004733"/>
    </source>
</evidence>
<organism evidence="14 15">
    <name type="scientific">Neobacillus vireti LMG 21834</name>
    <dbReference type="NCBI Taxonomy" id="1131730"/>
    <lineage>
        <taxon>Bacteria</taxon>
        <taxon>Bacillati</taxon>
        <taxon>Bacillota</taxon>
        <taxon>Bacilli</taxon>
        <taxon>Bacillales</taxon>
        <taxon>Bacillaceae</taxon>
        <taxon>Neobacillus</taxon>
    </lineage>
</organism>
<comment type="subunit">
    <text evidence="5 12">Tetramer of two alpha and two beta chains.</text>
</comment>
<dbReference type="CDD" id="cd06446">
    <property type="entry name" value="Trp-synth_B"/>
    <property type="match status" value="1"/>
</dbReference>
<keyword evidence="7 12" id="KW-0822">Tryptophan biosynthesis</keyword>
<comment type="similarity">
    <text evidence="4 12">Belongs to the TrpB family.</text>
</comment>
<evidence type="ECO:0000256" key="2">
    <source>
        <dbReference type="ARBA" id="ARBA00002786"/>
    </source>
</evidence>
<evidence type="ECO:0000256" key="4">
    <source>
        <dbReference type="ARBA" id="ARBA00009982"/>
    </source>
</evidence>
<evidence type="ECO:0000313" key="15">
    <source>
        <dbReference type="Proteomes" id="UP000018877"/>
    </source>
</evidence>
<feature type="modified residue" description="N6-(pyridoxal phosphate)lysine" evidence="12">
    <location>
        <position position="97"/>
    </location>
</feature>
<dbReference type="Pfam" id="PF00291">
    <property type="entry name" value="PALP"/>
    <property type="match status" value="1"/>
</dbReference>
<dbReference type="EC" id="4.2.1.20" evidence="12"/>
<keyword evidence="8 12" id="KW-0663">Pyridoxal phosphate</keyword>
<comment type="cofactor">
    <cofactor evidence="1 12">
        <name>pyridoxal 5'-phosphate</name>
        <dbReference type="ChEBI" id="CHEBI:597326"/>
    </cofactor>
</comment>
<evidence type="ECO:0000256" key="1">
    <source>
        <dbReference type="ARBA" id="ARBA00001933"/>
    </source>
</evidence>
<keyword evidence="9 12" id="KW-0057">Aromatic amino acid biosynthesis</keyword>
<comment type="catalytic activity">
    <reaction evidence="11 12">
        <text>(1S,2R)-1-C-(indol-3-yl)glycerol 3-phosphate + L-serine = D-glyceraldehyde 3-phosphate + L-tryptophan + H2O</text>
        <dbReference type="Rhea" id="RHEA:10532"/>
        <dbReference type="ChEBI" id="CHEBI:15377"/>
        <dbReference type="ChEBI" id="CHEBI:33384"/>
        <dbReference type="ChEBI" id="CHEBI:57912"/>
        <dbReference type="ChEBI" id="CHEBI:58866"/>
        <dbReference type="ChEBI" id="CHEBI:59776"/>
        <dbReference type="EC" id="4.2.1.20"/>
    </reaction>
</comment>
<dbReference type="Gene3D" id="3.40.50.1100">
    <property type="match status" value="2"/>
</dbReference>
<dbReference type="HAMAP" id="MF_00133">
    <property type="entry name" value="Trp_synth_beta"/>
    <property type="match status" value="1"/>
</dbReference>
<dbReference type="GO" id="GO:0004834">
    <property type="term" value="F:tryptophan synthase activity"/>
    <property type="evidence" value="ECO:0007669"/>
    <property type="project" value="UniProtKB-UniRule"/>
</dbReference>
<evidence type="ECO:0000256" key="10">
    <source>
        <dbReference type="ARBA" id="ARBA00023239"/>
    </source>
</evidence>
<dbReference type="InterPro" id="IPR036052">
    <property type="entry name" value="TrpB-like_PALP_sf"/>
</dbReference>
<sequence>MEEQGMITYTLPNEKGHFGIFGGRLVPETLMKAVLELEQAYDNAKKDASFQAEIDRLLKEYVGRETPLYFAENLSRHAGGANIYLKREDLNHTGAHKINNAIGQALLAVRMGKKKIVAETGAGQHGVATATVCALLNLECIIFMGEEDIKRQALNVFRMELLGAKVVSVTSGSATLKDAVNEALRYWVANVDDTHYLLGSVMGPHPFPTMVRDFQSVIGKETKEQFKLRNSSLPDAVVACIGGGSNAMGIFYPFIEDEEVSLYGIEAAGQGVDTEYHAASLTKGKPGVLHGALMYLLQNDDGQIQEAHSISAGLDYPGVGPEHSHLKEVGRAKYFSITDEEALEAFQLLSKLEGIIPALESAHAIAFAVKLASEMKESQNIVVCLSGRGDKDVETVKARLKGGEGK</sequence>
<dbReference type="PROSITE" id="PS00168">
    <property type="entry name" value="TRP_SYNTHASE_BETA"/>
    <property type="match status" value="1"/>
</dbReference>
<dbReference type="InterPro" id="IPR023026">
    <property type="entry name" value="Trp_synth_beta/beta-like"/>
</dbReference>
<dbReference type="EMBL" id="ALAN01000084">
    <property type="protein sequence ID" value="ETI67915.1"/>
    <property type="molecule type" value="Genomic_DNA"/>
</dbReference>
<dbReference type="Proteomes" id="UP000018877">
    <property type="component" value="Unassembled WGS sequence"/>
</dbReference>
<feature type="domain" description="Tryptophan synthase beta chain-like PALP" evidence="13">
    <location>
        <begin position="63"/>
        <end position="387"/>
    </location>
</feature>
<comment type="function">
    <text evidence="2 12">The beta subunit is responsible for the synthesis of L-tryptophan from indole and L-serine.</text>
</comment>
<dbReference type="PIRSF" id="PIRSF001413">
    <property type="entry name" value="Trp_syn_beta"/>
    <property type="match status" value="1"/>
</dbReference>
<dbReference type="FunFam" id="3.40.50.1100:FF:000001">
    <property type="entry name" value="Tryptophan synthase beta chain"/>
    <property type="match status" value="1"/>
</dbReference>
<name>A0AB94ILG5_9BACI</name>
<gene>
    <name evidence="12" type="primary">trpB</name>
    <name evidence="14" type="ORF">BAVI_15541</name>
</gene>
<dbReference type="SUPFAM" id="SSF53686">
    <property type="entry name" value="Tryptophan synthase beta subunit-like PLP-dependent enzymes"/>
    <property type="match status" value="1"/>
</dbReference>
<evidence type="ECO:0000256" key="11">
    <source>
        <dbReference type="ARBA" id="ARBA00049047"/>
    </source>
</evidence>
<evidence type="ECO:0000313" key="14">
    <source>
        <dbReference type="EMBL" id="ETI67915.1"/>
    </source>
</evidence>
<reference evidence="14 15" key="1">
    <citation type="journal article" date="2014" name="Environ. Microbiol.">
        <title>The nitrate-ammonifying and nosZ-carrying bacterium Bacillus vireti is a potent source and sink for nitric and nitrous oxide under high nitrate conditions.</title>
        <authorList>
            <person name="Mania D."/>
            <person name="Heylen K."/>
            <person name="van Spanning R.J."/>
            <person name="Frostegard A."/>
        </authorList>
    </citation>
    <scope>NUCLEOTIDE SEQUENCE [LARGE SCALE GENOMIC DNA]</scope>
    <source>
        <strain evidence="14 15">LMG 21834</strain>
    </source>
</reference>
<dbReference type="InterPro" id="IPR006653">
    <property type="entry name" value="Trp_synth_b_CS"/>
</dbReference>
<dbReference type="FunFam" id="3.40.50.1100:FF:000004">
    <property type="entry name" value="Tryptophan synthase beta chain"/>
    <property type="match status" value="1"/>
</dbReference>
<keyword evidence="15" id="KW-1185">Reference proteome</keyword>
<evidence type="ECO:0000256" key="7">
    <source>
        <dbReference type="ARBA" id="ARBA00022822"/>
    </source>
</evidence>
<keyword evidence="10 12" id="KW-0456">Lyase</keyword>
<evidence type="ECO:0000256" key="8">
    <source>
        <dbReference type="ARBA" id="ARBA00022898"/>
    </source>
</evidence>
<keyword evidence="6 12" id="KW-0028">Amino-acid biosynthesis</keyword>
<proteinExistence type="inferred from homology"/>
<accession>A0AB94ILG5</accession>
<protein>
    <recommendedName>
        <fullName evidence="12">Tryptophan synthase beta chain</fullName>
        <ecNumber evidence="12">4.2.1.20</ecNumber>
    </recommendedName>
</protein>
<evidence type="ECO:0000256" key="12">
    <source>
        <dbReference type="HAMAP-Rule" id="MF_00133"/>
    </source>
</evidence>
<comment type="caution">
    <text evidence="14">The sequence shown here is derived from an EMBL/GenBank/DDBJ whole genome shotgun (WGS) entry which is preliminary data.</text>
</comment>
<dbReference type="NCBIfam" id="TIGR00263">
    <property type="entry name" value="trpB"/>
    <property type="match status" value="1"/>
</dbReference>
<dbReference type="InterPro" id="IPR001926">
    <property type="entry name" value="TrpB-like_PALP"/>
</dbReference>
<dbReference type="PANTHER" id="PTHR48077:SF3">
    <property type="entry name" value="TRYPTOPHAN SYNTHASE"/>
    <property type="match status" value="1"/>
</dbReference>
<evidence type="ECO:0000259" key="13">
    <source>
        <dbReference type="Pfam" id="PF00291"/>
    </source>
</evidence>
<evidence type="ECO:0000256" key="9">
    <source>
        <dbReference type="ARBA" id="ARBA00023141"/>
    </source>
</evidence>
<dbReference type="AlphaFoldDB" id="A0AB94ILG5"/>
<dbReference type="GO" id="GO:0005737">
    <property type="term" value="C:cytoplasm"/>
    <property type="evidence" value="ECO:0007669"/>
    <property type="project" value="TreeGrafter"/>
</dbReference>
<comment type="pathway">
    <text evidence="3 12">Amino-acid biosynthesis; L-tryptophan biosynthesis; L-tryptophan from chorismate: step 5/5.</text>
</comment>
<dbReference type="InterPro" id="IPR006654">
    <property type="entry name" value="Trp_synth_beta"/>
</dbReference>
<dbReference type="PANTHER" id="PTHR48077">
    <property type="entry name" value="TRYPTOPHAN SYNTHASE-RELATED"/>
    <property type="match status" value="1"/>
</dbReference>
<evidence type="ECO:0000256" key="5">
    <source>
        <dbReference type="ARBA" id="ARBA00011270"/>
    </source>
</evidence>